<dbReference type="SUPFAM" id="SSF56112">
    <property type="entry name" value="Protein kinase-like (PK-like)"/>
    <property type="match status" value="1"/>
</dbReference>
<dbReference type="PROSITE" id="PS50011">
    <property type="entry name" value="PROTEIN_KINASE_DOM"/>
    <property type="match status" value="1"/>
</dbReference>
<keyword evidence="3 6" id="KW-0418">Kinase</keyword>
<evidence type="ECO:0000256" key="1">
    <source>
        <dbReference type="ARBA" id="ARBA00022679"/>
    </source>
</evidence>
<dbReference type="GO" id="GO:0016301">
    <property type="term" value="F:kinase activity"/>
    <property type="evidence" value="ECO:0007669"/>
    <property type="project" value="UniProtKB-KW"/>
</dbReference>
<name>A0ABP1L6X7_9EUKA</name>
<dbReference type="InterPro" id="IPR000719">
    <property type="entry name" value="Prot_kinase_dom"/>
</dbReference>
<dbReference type="Proteomes" id="UP001642409">
    <property type="component" value="Unassembled WGS sequence"/>
</dbReference>
<feature type="domain" description="Protein kinase" evidence="5">
    <location>
        <begin position="299"/>
        <end position="574"/>
    </location>
</feature>
<dbReference type="Gene3D" id="1.10.510.10">
    <property type="entry name" value="Transferase(Phosphotransferase) domain 1"/>
    <property type="match status" value="1"/>
</dbReference>
<dbReference type="Pfam" id="PF00069">
    <property type="entry name" value="Pkinase"/>
    <property type="match status" value="1"/>
</dbReference>
<proteinExistence type="predicted"/>
<sequence length="745" mass="87261">MKFDESSSLINLFQVIFQTPKNILTLETTLNQRQIWAIKYQDNASSFKIVLQFEQNAQNTAQLYYTGQFGRIRMNKLQADIKIREEYQHRFNEIFKVYLAVAYFMNTDDSQLEYNPTPKINKKLIDWMQWTKQFVLPIDSLKAQTQLLLLQPHQIVQQQEYDNKPALMLEMEFALCSNPDSSQPQTYICKSTNMVDIIKKTVNNKQNETNQSKATIINEEQVQQIANCQNFIIKSLIQSIPLFSEQNQQSQCLYNLKSLKSAECSTIHLPDQITSLIQLLPHSYQYNNQSKTNYFQNQFNSQICIFSNDYTSFWKCVKKLEKLQFCVQTLYVPSAIYQTQYQDQISKLIQFKSQYSVNYVNHWIEIENFEENNISTIFLQSEYYTEQTLEDVFNNHLEVKMSQTELLQITSQILQGMNEMHSCGITHGNIKPQSILISNMNIKFFDFSIGNRYTFNGNDEINDIINQKFLLDNYFKEYTIAQKIQQDCMSVANVLKQLWMQNECQSSLEIISALEQGVGIPQLLLKYCFKLQTFGAFINNNEQNKDILLNMLIKPTDCKKRKHVQKQVIINEYLSKIQLKQSIANILAKNGILKIKLNNSIPFTTNFEQFKTNLLPLLYLGFNNEIQINCEHFPILNYIQLGLTNTIYNKQYKFDIYCGIVKNFSICYQIIQSICKQEYPQFKIFVSGKDCVTKQLKQINNSIIVDMPDLNQFLDQQFMIQQNNIVIATGGVLFDKWQLVLHTNQ</sequence>
<dbReference type="SMART" id="SM00220">
    <property type="entry name" value="S_TKc"/>
    <property type="match status" value="1"/>
</dbReference>
<evidence type="ECO:0000313" key="6">
    <source>
        <dbReference type="EMBL" id="CAL6078035.1"/>
    </source>
</evidence>
<dbReference type="InterPro" id="IPR050339">
    <property type="entry name" value="CC_SR_Kinase"/>
</dbReference>
<organism evidence="6 7">
    <name type="scientific">Hexamita inflata</name>
    <dbReference type="NCBI Taxonomy" id="28002"/>
    <lineage>
        <taxon>Eukaryota</taxon>
        <taxon>Metamonada</taxon>
        <taxon>Diplomonadida</taxon>
        <taxon>Hexamitidae</taxon>
        <taxon>Hexamitinae</taxon>
        <taxon>Hexamita</taxon>
    </lineage>
</organism>
<keyword evidence="4" id="KW-0067">ATP-binding</keyword>
<accession>A0ABP1L6X7</accession>
<keyword evidence="7" id="KW-1185">Reference proteome</keyword>
<evidence type="ECO:0000256" key="3">
    <source>
        <dbReference type="ARBA" id="ARBA00022777"/>
    </source>
</evidence>
<keyword evidence="1" id="KW-0808">Transferase</keyword>
<gene>
    <name evidence="6" type="ORF">HINF_LOCUS58712</name>
</gene>
<dbReference type="InterPro" id="IPR011009">
    <property type="entry name" value="Kinase-like_dom_sf"/>
</dbReference>
<comment type="caution">
    <text evidence="6">The sequence shown here is derived from an EMBL/GenBank/DDBJ whole genome shotgun (WGS) entry which is preliminary data.</text>
</comment>
<protein>
    <submittedName>
        <fullName evidence="6">Protein_tyrosine kinase domain-containing protein</fullName>
    </submittedName>
</protein>
<keyword evidence="2" id="KW-0547">Nucleotide-binding</keyword>
<reference evidence="6 7" key="1">
    <citation type="submission" date="2024-07" db="EMBL/GenBank/DDBJ databases">
        <authorList>
            <person name="Akdeniz Z."/>
        </authorList>
    </citation>
    <scope>NUCLEOTIDE SEQUENCE [LARGE SCALE GENOMIC DNA]</scope>
</reference>
<evidence type="ECO:0000256" key="2">
    <source>
        <dbReference type="ARBA" id="ARBA00022741"/>
    </source>
</evidence>
<dbReference type="EMBL" id="CAXDID020000331">
    <property type="protein sequence ID" value="CAL6078035.1"/>
    <property type="molecule type" value="Genomic_DNA"/>
</dbReference>
<evidence type="ECO:0000259" key="5">
    <source>
        <dbReference type="PROSITE" id="PS50011"/>
    </source>
</evidence>
<evidence type="ECO:0000313" key="7">
    <source>
        <dbReference type="Proteomes" id="UP001642409"/>
    </source>
</evidence>
<evidence type="ECO:0000256" key="4">
    <source>
        <dbReference type="ARBA" id="ARBA00022840"/>
    </source>
</evidence>
<dbReference type="PANTHER" id="PTHR11042">
    <property type="entry name" value="EUKARYOTIC TRANSLATION INITIATION FACTOR 2-ALPHA KINASE EIF2-ALPHA KINASE -RELATED"/>
    <property type="match status" value="1"/>
</dbReference>